<reference evidence="3" key="1">
    <citation type="journal article" date="2013" name="Genome Announc.">
        <title>Draft genome sequence of the grapevine dieback fungus Eutypa lata UCR-EL1.</title>
        <authorList>
            <person name="Blanco-Ulate B."/>
            <person name="Rolshausen P.E."/>
            <person name="Cantu D."/>
        </authorList>
    </citation>
    <scope>NUCLEOTIDE SEQUENCE [LARGE SCALE GENOMIC DNA]</scope>
    <source>
        <strain evidence="3">UCR-EL1</strain>
    </source>
</reference>
<proteinExistence type="predicted"/>
<evidence type="ECO:0000313" key="2">
    <source>
        <dbReference type="EMBL" id="EMR61313.1"/>
    </source>
</evidence>
<keyword evidence="3" id="KW-1185">Reference proteome</keyword>
<name>M7SAX5_EUTLA</name>
<accession>M7SAX5</accession>
<protein>
    <submittedName>
        <fullName evidence="2">Uncharacterized protein</fullName>
    </submittedName>
</protein>
<evidence type="ECO:0000313" key="3">
    <source>
        <dbReference type="Proteomes" id="UP000012174"/>
    </source>
</evidence>
<gene>
    <name evidence="2" type="ORF">UCREL1_11762</name>
</gene>
<dbReference type="HOGENOM" id="CLU_1378126_0_0_1"/>
<evidence type="ECO:0000256" key="1">
    <source>
        <dbReference type="SAM" id="MobiDB-lite"/>
    </source>
</evidence>
<organism evidence="2 3">
    <name type="scientific">Eutypa lata (strain UCR-EL1)</name>
    <name type="common">Grapevine dieback disease fungus</name>
    <name type="synonym">Eutypa armeniacae</name>
    <dbReference type="NCBI Taxonomy" id="1287681"/>
    <lineage>
        <taxon>Eukaryota</taxon>
        <taxon>Fungi</taxon>
        <taxon>Dikarya</taxon>
        <taxon>Ascomycota</taxon>
        <taxon>Pezizomycotina</taxon>
        <taxon>Sordariomycetes</taxon>
        <taxon>Xylariomycetidae</taxon>
        <taxon>Xylariales</taxon>
        <taxon>Diatrypaceae</taxon>
        <taxon>Eutypa</taxon>
    </lineage>
</organism>
<dbReference type="AlphaFoldDB" id="M7SAX5"/>
<sequence>MSRSLDVNWDRRWQQESEGEITAEEEASAAAAAAVASNTCIAAVAVLTETLHHCTGEDNTNILRYVPFSSDVLGDTFAAMMSGVRTYPAYAHRGDGAGGGGGGDGVVCAGTYATIPHPRVFPASRRIPTVDLLVSYRYQTDHAAATQKSPQDACARRLVELMRLDAWLSLVGRMAEIEGEGEEGGDGDGGRASARFLV</sequence>
<feature type="region of interest" description="Disordered" evidence="1">
    <location>
        <begin position="1"/>
        <end position="20"/>
    </location>
</feature>
<dbReference type="Proteomes" id="UP000012174">
    <property type="component" value="Unassembled WGS sequence"/>
</dbReference>
<dbReference type="EMBL" id="KB707656">
    <property type="protein sequence ID" value="EMR61313.1"/>
    <property type="molecule type" value="Genomic_DNA"/>
</dbReference>
<dbReference type="KEGG" id="ela:UCREL1_11762"/>